<dbReference type="EMBL" id="MU855938">
    <property type="protein sequence ID" value="KAK3898434.1"/>
    <property type="molecule type" value="Genomic_DNA"/>
</dbReference>
<feature type="compositionally biased region" description="Gly residues" evidence="1">
    <location>
        <begin position="311"/>
        <end position="321"/>
    </location>
</feature>
<protein>
    <submittedName>
        <fullName evidence="2">Uncharacterized protein</fullName>
    </submittedName>
</protein>
<evidence type="ECO:0000313" key="3">
    <source>
        <dbReference type="Proteomes" id="UP001303889"/>
    </source>
</evidence>
<organism evidence="2 3">
    <name type="scientific">Staphylotrichum tortipilum</name>
    <dbReference type="NCBI Taxonomy" id="2831512"/>
    <lineage>
        <taxon>Eukaryota</taxon>
        <taxon>Fungi</taxon>
        <taxon>Dikarya</taxon>
        <taxon>Ascomycota</taxon>
        <taxon>Pezizomycotina</taxon>
        <taxon>Sordariomycetes</taxon>
        <taxon>Sordariomycetidae</taxon>
        <taxon>Sordariales</taxon>
        <taxon>Chaetomiaceae</taxon>
        <taxon>Staphylotrichum</taxon>
    </lineage>
</organism>
<name>A0AAN6MDF5_9PEZI</name>
<feature type="compositionally biased region" description="Basic residues" evidence="1">
    <location>
        <begin position="95"/>
        <end position="106"/>
    </location>
</feature>
<sequence length="366" mass="39259">MTGRTTVPGQTPEQLFNEYRYYSSRRPLLYNPLLDGAQPRGRRPGDLTRLVHGELIPVTDHEGHQLAKRCADLHDQFLATATMDDEEEGEEAAGKNKKTKGKRVTKTTKAPTGKTKPSTTTPQPKHPTLHIPLPAFLEYTSLLHDLLTPAQPHDDVNPQPTDEAATANMLFSEPLLTAQLLAVWRQGYAAAHDALTHPPPAPCIHQQQHQHHHHHHHQQQPQQHFRTLTARRLWAQTQLDSARARLAAMAGDATTTGAAAGPVPDADGTAPTADTGSSANTPVIPPAAAAARHRGRAGWARARGLVPLRGALGGASSGRGAGDVEEEEEAGNGGVVEEWFDLARAAGEEVEEKGGRGGVMVGVCGL</sequence>
<reference evidence="2" key="1">
    <citation type="journal article" date="2023" name="Mol. Phylogenet. Evol.">
        <title>Genome-scale phylogeny and comparative genomics of the fungal order Sordariales.</title>
        <authorList>
            <person name="Hensen N."/>
            <person name="Bonometti L."/>
            <person name="Westerberg I."/>
            <person name="Brannstrom I.O."/>
            <person name="Guillou S."/>
            <person name="Cros-Aarteil S."/>
            <person name="Calhoun S."/>
            <person name="Haridas S."/>
            <person name="Kuo A."/>
            <person name="Mondo S."/>
            <person name="Pangilinan J."/>
            <person name="Riley R."/>
            <person name="LaButti K."/>
            <person name="Andreopoulos B."/>
            <person name="Lipzen A."/>
            <person name="Chen C."/>
            <person name="Yan M."/>
            <person name="Daum C."/>
            <person name="Ng V."/>
            <person name="Clum A."/>
            <person name="Steindorff A."/>
            <person name="Ohm R.A."/>
            <person name="Martin F."/>
            <person name="Silar P."/>
            <person name="Natvig D.O."/>
            <person name="Lalanne C."/>
            <person name="Gautier V."/>
            <person name="Ament-Velasquez S.L."/>
            <person name="Kruys A."/>
            <person name="Hutchinson M.I."/>
            <person name="Powell A.J."/>
            <person name="Barry K."/>
            <person name="Miller A.N."/>
            <person name="Grigoriev I.V."/>
            <person name="Debuchy R."/>
            <person name="Gladieux P."/>
            <person name="Hiltunen Thoren M."/>
            <person name="Johannesson H."/>
        </authorList>
    </citation>
    <scope>NUCLEOTIDE SEQUENCE</scope>
    <source>
        <strain evidence="2">CBS 103.79</strain>
    </source>
</reference>
<evidence type="ECO:0000313" key="2">
    <source>
        <dbReference type="EMBL" id="KAK3898434.1"/>
    </source>
</evidence>
<feature type="compositionally biased region" description="Basic residues" evidence="1">
    <location>
        <begin position="208"/>
        <end position="218"/>
    </location>
</feature>
<feature type="region of interest" description="Disordered" evidence="1">
    <location>
        <begin position="310"/>
        <end position="332"/>
    </location>
</feature>
<dbReference type="Proteomes" id="UP001303889">
    <property type="component" value="Unassembled WGS sequence"/>
</dbReference>
<feature type="compositionally biased region" description="Polar residues" evidence="1">
    <location>
        <begin position="272"/>
        <end position="281"/>
    </location>
</feature>
<reference evidence="2" key="2">
    <citation type="submission" date="2023-05" db="EMBL/GenBank/DDBJ databases">
        <authorList>
            <consortium name="Lawrence Berkeley National Laboratory"/>
            <person name="Steindorff A."/>
            <person name="Hensen N."/>
            <person name="Bonometti L."/>
            <person name="Westerberg I."/>
            <person name="Brannstrom I.O."/>
            <person name="Guillou S."/>
            <person name="Cros-Aarteil S."/>
            <person name="Calhoun S."/>
            <person name="Haridas S."/>
            <person name="Kuo A."/>
            <person name="Mondo S."/>
            <person name="Pangilinan J."/>
            <person name="Riley R."/>
            <person name="Labutti K."/>
            <person name="Andreopoulos B."/>
            <person name="Lipzen A."/>
            <person name="Chen C."/>
            <person name="Yanf M."/>
            <person name="Daum C."/>
            <person name="Ng V."/>
            <person name="Clum A."/>
            <person name="Ohm R."/>
            <person name="Martin F."/>
            <person name="Silar P."/>
            <person name="Natvig D."/>
            <person name="Lalanne C."/>
            <person name="Gautier V."/>
            <person name="Ament-Velasquez S.L."/>
            <person name="Kruys A."/>
            <person name="Hutchinson M.I."/>
            <person name="Powell A.J."/>
            <person name="Barry K."/>
            <person name="Miller A.N."/>
            <person name="Grigoriev I.V."/>
            <person name="Debuchy R."/>
            <person name="Gladieux P."/>
            <person name="Thoren M.H."/>
            <person name="Johannesson H."/>
        </authorList>
    </citation>
    <scope>NUCLEOTIDE SEQUENCE</scope>
    <source>
        <strain evidence="2">CBS 103.79</strain>
    </source>
</reference>
<dbReference type="AlphaFoldDB" id="A0AAN6MDF5"/>
<proteinExistence type="predicted"/>
<feature type="compositionally biased region" description="Low complexity" evidence="1">
    <location>
        <begin position="255"/>
        <end position="271"/>
    </location>
</feature>
<feature type="region of interest" description="Disordered" evidence="1">
    <location>
        <begin position="255"/>
        <end position="283"/>
    </location>
</feature>
<feature type="region of interest" description="Disordered" evidence="1">
    <location>
        <begin position="198"/>
        <end position="225"/>
    </location>
</feature>
<feature type="compositionally biased region" description="Low complexity" evidence="1">
    <location>
        <begin position="107"/>
        <end position="123"/>
    </location>
</feature>
<evidence type="ECO:0000256" key="1">
    <source>
        <dbReference type="SAM" id="MobiDB-lite"/>
    </source>
</evidence>
<comment type="caution">
    <text evidence="2">The sequence shown here is derived from an EMBL/GenBank/DDBJ whole genome shotgun (WGS) entry which is preliminary data.</text>
</comment>
<gene>
    <name evidence="2" type="ORF">C8A05DRAFT_37977</name>
</gene>
<feature type="region of interest" description="Disordered" evidence="1">
    <location>
        <begin position="82"/>
        <end position="127"/>
    </location>
</feature>
<accession>A0AAN6MDF5</accession>
<keyword evidence="3" id="KW-1185">Reference proteome</keyword>